<dbReference type="SUPFAM" id="SSF47819">
    <property type="entry name" value="HRDC-like"/>
    <property type="match status" value="1"/>
</dbReference>
<feature type="domain" description="HRDC" evidence="2">
    <location>
        <begin position="282"/>
        <end position="360"/>
    </location>
</feature>
<keyword evidence="4" id="KW-1185">Reference proteome</keyword>
<name>A0ABR7DA20_9CLOT</name>
<dbReference type="PROSITE" id="PS50965">
    <property type="entry name" value="NERD"/>
    <property type="match status" value="1"/>
</dbReference>
<dbReference type="InterPro" id="IPR011528">
    <property type="entry name" value="NERD"/>
</dbReference>
<dbReference type="Gene3D" id="1.10.150.80">
    <property type="entry name" value="HRDC domain"/>
    <property type="match status" value="1"/>
</dbReference>
<dbReference type="Pfam" id="PF08378">
    <property type="entry name" value="NERD"/>
    <property type="match status" value="1"/>
</dbReference>
<proteinExistence type="predicted"/>
<dbReference type="InterPro" id="IPR002121">
    <property type="entry name" value="HRDC_dom"/>
</dbReference>
<dbReference type="EMBL" id="JACOOO010000005">
    <property type="protein sequence ID" value="MBC5628245.1"/>
    <property type="molecule type" value="Genomic_DNA"/>
</dbReference>
<evidence type="ECO:0000259" key="1">
    <source>
        <dbReference type="PROSITE" id="PS50965"/>
    </source>
</evidence>
<comment type="caution">
    <text evidence="3">The sequence shown here is derived from an EMBL/GenBank/DDBJ whole genome shotgun (WGS) entry which is preliminary data.</text>
</comment>
<dbReference type="InterPro" id="IPR010997">
    <property type="entry name" value="HRDC-like_sf"/>
</dbReference>
<dbReference type="Proteomes" id="UP000596929">
    <property type="component" value="Unassembled WGS sequence"/>
</dbReference>
<evidence type="ECO:0000313" key="3">
    <source>
        <dbReference type="EMBL" id="MBC5628245.1"/>
    </source>
</evidence>
<feature type="domain" description="NERD" evidence="1">
    <location>
        <begin position="56"/>
        <end position="176"/>
    </location>
</feature>
<organism evidence="3 4">
    <name type="scientific">Clostridium hominis</name>
    <dbReference type="NCBI Taxonomy" id="2763036"/>
    <lineage>
        <taxon>Bacteria</taxon>
        <taxon>Bacillati</taxon>
        <taxon>Bacillota</taxon>
        <taxon>Clostridia</taxon>
        <taxon>Eubacteriales</taxon>
        <taxon>Clostridiaceae</taxon>
        <taxon>Clostridium</taxon>
    </lineage>
</organism>
<accession>A0ABR7DA20</accession>
<evidence type="ECO:0000313" key="4">
    <source>
        <dbReference type="Proteomes" id="UP000596929"/>
    </source>
</evidence>
<gene>
    <name evidence="3" type="ORF">H8S20_04990</name>
</gene>
<evidence type="ECO:0000259" key="2">
    <source>
        <dbReference type="PROSITE" id="PS50967"/>
    </source>
</evidence>
<dbReference type="RefSeq" id="WP_051986825.1">
    <property type="nucleotide sequence ID" value="NZ_JACOOO010000005.1"/>
</dbReference>
<reference evidence="3 4" key="1">
    <citation type="submission" date="2020-08" db="EMBL/GenBank/DDBJ databases">
        <title>Genome public.</title>
        <authorList>
            <person name="Liu C."/>
            <person name="Sun Q."/>
        </authorList>
    </citation>
    <scope>NUCLEOTIDE SEQUENCE [LARGE SCALE GENOMIC DNA]</scope>
    <source>
        <strain evidence="3 4">NSJ-6</strain>
    </source>
</reference>
<sequence length="360" mass="42570">MGIFKNLFGIRDIKSPEFYKDFKEENKDLSDLLDLKDKVKSNKIKYIERDIEFLKDIIEGEKNVYSKLKNSSAPMICLHDIKIKYGDYIAQLDFILITTKFIMILETKTLNGDISINEEGDFVRYIKSKDGKIIDIEDVDSPIAQNDRNVRVVREVLIEEKLIKTLPILSAVIIANEKTTVNRSKAKKKIKYEIFAYDELTELINRKLSCYSKDKKMFDDQMKKIAEYFISNNKEIQYDYYKKYDLNELDFIEEKLEEKSIIEHVKEVEEIESIDSEALNKVKSYEELIVDFEKYRENKSKEENIRPYFIYNDDMINEIIELNPSDKKELIQIKGFGPTKIDKYGQDIIDILRGYTIFKK</sequence>
<dbReference type="Pfam" id="PF00570">
    <property type="entry name" value="HRDC"/>
    <property type="match status" value="1"/>
</dbReference>
<dbReference type="InterPro" id="IPR044876">
    <property type="entry name" value="HRDC_dom_sf"/>
</dbReference>
<dbReference type="PROSITE" id="PS50967">
    <property type="entry name" value="HRDC"/>
    <property type="match status" value="1"/>
</dbReference>
<protein>
    <submittedName>
        <fullName evidence="3">HRDC domain-containing protein</fullName>
    </submittedName>
</protein>